<proteinExistence type="predicted"/>
<reference evidence="1" key="1">
    <citation type="journal article" date="2023" name="IMA Fungus">
        <title>Comparative genomic study of the Penicillium genus elucidates a diverse pangenome and 15 lateral gene transfer events.</title>
        <authorList>
            <person name="Petersen C."/>
            <person name="Sorensen T."/>
            <person name="Nielsen M.R."/>
            <person name="Sondergaard T.E."/>
            <person name="Sorensen J.L."/>
            <person name="Fitzpatrick D.A."/>
            <person name="Frisvad J.C."/>
            <person name="Nielsen K.L."/>
        </authorList>
    </citation>
    <scope>NUCLEOTIDE SEQUENCE</scope>
    <source>
        <strain evidence="1">IBT 15450</strain>
    </source>
</reference>
<evidence type="ECO:0000313" key="1">
    <source>
        <dbReference type="EMBL" id="KAJ6034916.1"/>
    </source>
</evidence>
<comment type="caution">
    <text evidence="1">The sequence shown here is derived from an EMBL/GenBank/DDBJ whole genome shotgun (WGS) entry which is preliminary data.</text>
</comment>
<organism evidence="1 2">
    <name type="scientific">Penicillium canescens</name>
    <dbReference type="NCBI Taxonomy" id="5083"/>
    <lineage>
        <taxon>Eukaryota</taxon>
        <taxon>Fungi</taxon>
        <taxon>Dikarya</taxon>
        <taxon>Ascomycota</taxon>
        <taxon>Pezizomycotina</taxon>
        <taxon>Eurotiomycetes</taxon>
        <taxon>Eurotiomycetidae</taxon>
        <taxon>Eurotiales</taxon>
        <taxon>Aspergillaceae</taxon>
        <taxon>Penicillium</taxon>
    </lineage>
</organism>
<dbReference type="Gene3D" id="2.40.10.120">
    <property type="match status" value="1"/>
</dbReference>
<sequence length="266" mass="29634">MPRKLQSGCKELPASKMDGLGLQDEMHEPVRFIASASTPAVPAIVRSLSRLPGLNEYELRILRKKQNRLRQSAFLTAEATFGPGTAVCIDSRGWILTCAHCFGETPEEWKAERLKWLFYYNGLAVQVECRAWDERRDLALAKIVRIEIFDERCRRSVTPIFACVPIAESMSTSSSIFCIGQPGADDLESVSPRKTAYDLVELSQGRLCGMVAGADPQDNSDIGALKHNAWTYWGHSGAPLLGDRTVLCWAYIPHGTMPRRCVMECP</sequence>
<dbReference type="InterPro" id="IPR009003">
    <property type="entry name" value="Peptidase_S1_PA"/>
</dbReference>
<dbReference type="Pfam" id="PF13365">
    <property type="entry name" value="Trypsin_2"/>
    <property type="match status" value="1"/>
</dbReference>
<dbReference type="Proteomes" id="UP001219568">
    <property type="component" value="Unassembled WGS sequence"/>
</dbReference>
<reference evidence="1" key="2">
    <citation type="submission" date="2023-01" db="EMBL/GenBank/DDBJ databases">
        <authorList>
            <person name="Petersen C."/>
        </authorList>
    </citation>
    <scope>NUCLEOTIDE SEQUENCE</scope>
    <source>
        <strain evidence="1">IBT 15450</strain>
    </source>
</reference>
<dbReference type="EMBL" id="JAQJZL010000010">
    <property type="protein sequence ID" value="KAJ6034916.1"/>
    <property type="molecule type" value="Genomic_DNA"/>
</dbReference>
<evidence type="ECO:0000313" key="2">
    <source>
        <dbReference type="Proteomes" id="UP001219568"/>
    </source>
</evidence>
<accession>A0AAD6I8B5</accession>
<keyword evidence="2" id="KW-1185">Reference proteome</keyword>
<protein>
    <submittedName>
        <fullName evidence="1">Uncharacterized protein</fullName>
    </submittedName>
</protein>
<name>A0AAD6I8B5_PENCN</name>
<dbReference type="SUPFAM" id="SSF50494">
    <property type="entry name" value="Trypsin-like serine proteases"/>
    <property type="match status" value="1"/>
</dbReference>
<dbReference type="AlphaFoldDB" id="A0AAD6I8B5"/>
<gene>
    <name evidence="1" type="ORF">N7460_009091</name>
</gene>